<dbReference type="Pfam" id="PF07727">
    <property type="entry name" value="RVT_2"/>
    <property type="match status" value="1"/>
</dbReference>
<feature type="region of interest" description="Disordered" evidence="3">
    <location>
        <begin position="880"/>
        <end position="930"/>
    </location>
</feature>
<protein>
    <recommendedName>
        <fullName evidence="4">Integrase catalytic domain-containing protein</fullName>
    </recommendedName>
</protein>
<dbReference type="GO" id="GO:0003676">
    <property type="term" value="F:nucleic acid binding"/>
    <property type="evidence" value="ECO:0007669"/>
    <property type="project" value="InterPro"/>
</dbReference>
<name>A0A6L2MPU3_TANCI</name>
<comment type="caution">
    <text evidence="5">The sequence shown here is derived from an EMBL/GenBank/DDBJ whole genome shotgun (WGS) entry which is preliminary data.</text>
</comment>
<feature type="compositionally biased region" description="Basic and acidic residues" evidence="3">
    <location>
        <begin position="1149"/>
        <end position="1172"/>
    </location>
</feature>
<accession>A0A6L2MPU3</accession>
<dbReference type="EMBL" id="BKCJ010007193">
    <property type="protein sequence ID" value="GEU76006.1"/>
    <property type="molecule type" value="Genomic_DNA"/>
</dbReference>
<organism evidence="5">
    <name type="scientific">Tanacetum cinerariifolium</name>
    <name type="common">Dalmatian daisy</name>
    <name type="synonym">Chrysanthemum cinerariifolium</name>
    <dbReference type="NCBI Taxonomy" id="118510"/>
    <lineage>
        <taxon>Eukaryota</taxon>
        <taxon>Viridiplantae</taxon>
        <taxon>Streptophyta</taxon>
        <taxon>Embryophyta</taxon>
        <taxon>Tracheophyta</taxon>
        <taxon>Spermatophyta</taxon>
        <taxon>Magnoliopsida</taxon>
        <taxon>eudicotyledons</taxon>
        <taxon>Gunneridae</taxon>
        <taxon>Pentapetalae</taxon>
        <taxon>asterids</taxon>
        <taxon>campanulids</taxon>
        <taxon>Asterales</taxon>
        <taxon>Asteraceae</taxon>
        <taxon>Asteroideae</taxon>
        <taxon>Anthemideae</taxon>
        <taxon>Anthemidinae</taxon>
        <taxon>Tanacetum</taxon>
    </lineage>
</organism>
<feature type="region of interest" description="Disordered" evidence="3">
    <location>
        <begin position="232"/>
        <end position="256"/>
    </location>
</feature>
<feature type="compositionally biased region" description="Basic and acidic residues" evidence="3">
    <location>
        <begin position="1046"/>
        <end position="1067"/>
    </location>
</feature>
<feature type="compositionally biased region" description="Basic and acidic residues" evidence="3">
    <location>
        <begin position="240"/>
        <end position="256"/>
    </location>
</feature>
<keyword evidence="2" id="KW-0378">Hydrolase</keyword>
<feature type="region of interest" description="Disordered" evidence="3">
    <location>
        <begin position="1029"/>
        <end position="1067"/>
    </location>
</feature>
<feature type="compositionally biased region" description="Low complexity" evidence="3">
    <location>
        <begin position="1036"/>
        <end position="1045"/>
    </location>
</feature>
<dbReference type="InterPro" id="IPR036397">
    <property type="entry name" value="RNaseH_sf"/>
</dbReference>
<feature type="domain" description="Integrase catalytic" evidence="4">
    <location>
        <begin position="21"/>
        <end position="192"/>
    </location>
</feature>
<dbReference type="InterPro" id="IPR012337">
    <property type="entry name" value="RNaseH-like_sf"/>
</dbReference>
<evidence type="ECO:0000256" key="3">
    <source>
        <dbReference type="SAM" id="MobiDB-lite"/>
    </source>
</evidence>
<dbReference type="Gene3D" id="3.30.420.10">
    <property type="entry name" value="Ribonuclease H-like superfamily/Ribonuclease H"/>
    <property type="match status" value="1"/>
</dbReference>
<sequence>MTGNISYLSKYKEIDGGYVAFGGDPKGGKITEEQLSPNVKLLDESHVLLRVPRKNNMYSVDLRNVSPSGETKDKTSGILKAFITGIENLIDHKVNIIRCDNGTGFKNKEMNQFCEIKGIRREFSVARTPQQKGVAERKNRTLIETPYELFLGRKPALSFMRTFECPVTILNTLDYLSPISLENEVDDDAGKKSIKVLRKENKVKDPANEGEAAKTNSTNILNTVSSPINAVSSSFTTVDPGRERPQRNEFKSMFRQDKDANDNRMFTLISTTRSTYVYLGRSIPVNAATLTNADLSTDPLMPDLDDTVDLKDIRIFKGAYDDEVEGAEADFNNFELPIVFSPITTTRIHKDHAKEQIIGDPLSALQTKRITKTSQEHAMVSYIKKQRRTNHKDYQNYSLACFLSQIDPKKVIQTLTDSSRIEAMQDELLQFKLQKALRKRSYTVRVYKHVSAASGPKKRKINMVVLLQEEGQQVADGLSIRRSCLEEVLLLLHCGYKQMDVKCAFLYGIIEEEVYVCQPLGFEDPYFSNKVYKVEKALYGLYQAPRALYETLSTYLLENRFRRGIIDTTLFIKKVKGLQVMQKDDGIFISQDKYMADILKKFSFSSVKTASTPIETNKVLLKDKEAVDVDVHLYRSMIGSLMCLTASTPGIMFTVCACARFQVTPKVSHLHAVKRIFRYLKGNPQQEVVNFLMQVVMNLEFKLVVEQRLVLNGCLDLIETTAKNEIQIRALIDGKMIIVTEASIRRDLQLQDAEGTACLPNDTIFEELARMGAKTTAWNEFSSTMASAIICLANNKKFNFSKYIFDNMVKNLEAWVKFFMFPRFVQVFVNHQLGNMSHHKKICVNPSLTKNIFANIKREGKGFSGIITSLFETMMVQAPEEVGEGSEVPTDTHHTPTVTQPSTSSQPQKKQKSRRKQVNKLRESQDCSSKGDCWFKEESQEAKEEEKVKDLGLKRLWKVGSTTRVESSEDKESLDDLDGDEVIMDATTGQDVERSKNFAKKEVSTANPVTTTSEVVTIAEDVEFIVQEPSELRTTSSSQPSQLPQAKDKGKGIMVEPKKPLKKKDQISFDEKVSRKLEAQMKAEMEEEERIAREKDEANIPKNLKTKSFDEIQKLSDSAMKRVNTFVDINTEIVEDRSKKTQAEVTEGSFKRAGDELEQESAKRQRLEKEDDSAELKKCLEKYLKMMM</sequence>
<dbReference type="SUPFAM" id="SSF53098">
    <property type="entry name" value="Ribonuclease H-like"/>
    <property type="match status" value="1"/>
</dbReference>
<dbReference type="InterPro" id="IPR001584">
    <property type="entry name" value="Integrase_cat-core"/>
</dbReference>
<dbReference type="AlphaFoldDB" id="A0A6L2MPU3"/>
<dbReference type="InterPro" id="IPR039537">
    <property type="entry name" value="Retrotran_Ty1/copia-like"/>
</dbReference>
<evidence type="ECO:0000259" key="4">
    <source>
        <dbReference type="PROSITE" id="PS50994"/>
    </source>
</evidence>
<gene>
    <name evidence="5" type="ORF">Tci_047984</name>
</gene>
<dbReference type="PANTHER" id="PTHR42648:SF32">
    <property type="entry name" value="RIBONUCLEASE H-LIKE DOMAIN, GAG-PRE-INTEGRASE DOMAIN PROTEIN-RELATED"/>
    <property type="match status" value="1"/>
</dbReference>
<dbReference type="PROSITE" id="PS50994">
    <property type="entry name" value="INTEGRASE"/>
    <property type="match status" value="1"/>
</dbReference>
<dbReference type="InterPro" id="IPR013103">
    <property type="entry name" value="RVT_2"/>
</dbReference>
<feature type="compositionally biased region" description="Low complexity" evidence="3">
    <location>
        <begin position="895"/>
        <end position="908"/>
    </location>
</feature>
<feature type="compositionally biased region" description="Basic residues" evidence="3">
    <location>
        <begin position="909"/>
        <end position="919"/>
    </location>
</feature>
<evidence type="ECO:0000256" key="1">
    <source>
        <dbReference type="ARBA" id="ARBA00022723"/>
    </source>
</evidence>
<dbReference type="PANTHER" id="PTHR42648">
    <property type="entry name" value="TRANSPOSASE, PUTATIVE-RELATED"/>
    <property type="match status" value="1"/>
</dbReference>
<dbReference type="GO" id="GO:0015074">
    <property type="term" value="P:DNA integration"/>
    <property type="evidence" value="ECO:0007669"/>
    <property type="project" value="InterPro"/>
</dbReference>
<dbReference type="GO" id="GO:0046872">
    <property type="term" value="F:metal ion binding"/>
    <property type="evidence" value="ECO:0007669"/>
    <property type="project" value="UniProtKB-KW"/>
</dbReference>
<dbReference type="GO" id="GO:0016787">
    <property type="term" value="F:hydrolase activity"/>
    <property type="evidence" value="ECO:0007669"/>
    <property type="project" value="UniProtKB-KW"/>
</dbReference>
<feature type="region of interest" description="Disordered" evidence="3">
    <location>
        <begin position="1080"/>
        <end position="1099"/>
    </location>
</feature>
<evidence type="ECO:0000313" key="5">
    <source>
        <dbReference type="EMBL" id="GEU76006.1"/>
    </source>
</evidence>
<feature type="region of interest" description="Disordered" evidence="3">
    <location>
        <begin position="1136"/>
        <end position="1172"/>
    </location>
</feature>
<keyword evidence="1" id="KW-0479">Metal-binding</keyword>
<evidence type="ECO:0000256" key="2">
    <source>
        <dbReference type="ARBA" id="ARBA00022801"/>
    </source>
</evidence>
<proteinExistence type="predicted"/>
<reference evidence="5" key="1">
    <citation type="journal article" date="2019" name="Sci. Rep.">
        <title>Draft genome of Tanacetum cinerariifolium, the natural source of mosquito coil.</title>
        <authorList>
            <person name="Yamashiro T."/>
            <person name="Shiraishi A."/>
            <person name="Satake H."/>
            <person name="Nakayama K."/>
        </authorList>
    </citation>
    <scope>NUCLEOTIDE SEQUENCE</scope>
</reference>